<evidence type="ECO:0000313" key="1">
    <source>
        <dbReference type="EMBL" id="GMG22443.1"/>
    </source>
</evidence>
<reference evidence="1" key="1">
    <citation type="submission" date="2023-04" db="EMBL/GenBank/DDBJ databases">
        <title>Aspergillus oryzae NBRC 4228.</title>
        <authorList>
            <person name="Ichikawa N."/>
            <person name="Sato H."/>
            <person name="Tonouchi N."/>
        </authorList>
    </citation>
    <scope>NUCLEOTIDE SEQUENCE</scope>
    <source>
        <strain evidence="1">NBRC 4228</strain>
    </source>
</reference>
<sequence length="170" mass="19622">MNTNPNHIANLFSDIVHLIRNHKTSRKTKANFIEGELHILAEVGLFLTRTKNKVDNLKSPDKIKSLLDFSIKRVELLLDELRAYDAVDRVDRTGIHIDMESRMRDITCSFYATRARLCIIDIRKPWGMLLGYDVELSWRHLEKGVEQLISEYDRAEVEALNGTNSISLRG</sequence>
<accession>A0AAN4Y674</accession>
<proteinExistence type="predicted"/>
<name>A0AAN4Y674_ASPOZ</name>
<comment type="caution">
    <text evidence="1">The sequence shown here is derived from an EMBL/GenBank/DDBJ whole genome shotgun (WGS) entry which is preliminary data.</text>
</comment>
<evidence type="ECO:0000313" key="2">
    <source>
        <dbReference type="Proteomes" id="UP001165205"/>
    </source>
</evidence>
<dbReference type="Proteomes" id="UP001165205">
    <property type="component" value="Unassembled WGS sequence"/>
</dbReference>
<dbReference type="EMBL" id="BSYA01000001">
    <property type="protein sequence ID" value="GMG22443.1"/>
    <property type="molecule type" value="Genomic_DNA"/>
</dbReference>
<organism evidence="1 2">
    <name type="scientific">Aspergillus oryzae</name>
    <name type="common">Yellow koji mold</name>
    <dbReference type="NCBI Taxonomy" id="5062"/>
    <lineage>
        <taxon>Eukaryota</taxon>
        <taxon>Fungi</taxon>
        <taxon>Dikarya</taxon>
        <taxon>Ascomycota</taxon>
        <taxon>Pezizomycotina</taxon>
        <taxon>Eurotiomycetes</taxon>
        <taxon>Eurotiomycetidae</taxon>
        <taxon>Eurotiales</taxon>
        <taxon>Aspergillaceae</taxon>
        <taxon>Aspergillus</taxon>
        <taxon>Aspergillus subgen. Circumdati</taxon>
    </lineage>
</organism>
<protein>
    <submittedName>
        <fullName evidence="1">Unnamed protein product</fullName>
    </submittedName>
</protein>
<dbReference type="AlphaFoldDB" id="A0AAN4Y674"/>
<gene>
    <name evidence="1" type="ORF">Aory04_000008600</name>
</gene>